<evidence type="ECO:0000256" key="2">
    <source>
        <dbReference type="ARBA" id="ARBA00022475"/>
    </source>
</evidence>
<feature type="transmembrane region" description="Helical" evidence="8">
    <location>
        <begin position="251"/>
        <end position="271"/>
    </location>
</feature>
<feature type="transmembrane region" description="Helical" evidence="8">
    <location>
        <begin position="313"/>
        <end position="337"/>
    </location>
</feature>
<keyword evidence="2" id="KW-1003">Cell membrane</keyword>
<dbReference type="EMBL" id="JARHUD010000001">
    <property type="protein sequence ID" value="MDF2094542.1"/>
    <property type="molecule type" value="Genomic_DNA"/>
</dbReference>
<feature type="transmembrane region" description="Helical" evidence="8">
    <location>
        <begin position="12"/>
        <end position="31"/>
    </location>
</feature>
<evidence type="ECO:0000259" key="9">
    <source>
        <dbReference type="Pfam" id="PF00361"/>
    </source>
</evidence>
<dbReference type="InterPro" id="IPR003918">
    <property type="entry name" value="NADH_UbQ_OxRdtase"/>
</dbReference>
<feature type="transmembrane region" description="Helical" evidence="8">
    <location>
        <begin position="141"/>
        <end position="158"/>
    </location>
</feature>
<feature type="transmembrane region" description="Helical" evidence="8">
    <location>
        <begin position="213"/>
        <end position="239"/>
    </location>
</feature>
<dbReference type="InterPro" id="IPR001750">
    <property type="entry name" value="ND/Mrp_TM"/>
</dbReference>
<keyword evidence="4 8" id="KW-1133">Transmembrane helix</keyword>
<organism evidence="10 11">
    <name type="scientific">Aquibaculum arenosum</name>
    <dbReference type="NCBI Taxonomy" id="3032591"/>
    <lineage>
        <taxon>Bacteria</taxon>
        <taxon>Pseudomonadati</taxon>
        <taxon>Pseudomonadota</taxon>
        <taxon>Alphaproteobacteria</taxon>
        <taxon>Rhodospirillales</taxon>
        <taxon>Rhodovibrionaceae</taxon>
        <taxon>Aquibaculum</taxon>
    </lineage>
</organism>
<reference evidence="10 11" key="1">
    <citation type="submission" date="2023-03" db="EMBL/GenBank/DDBJ databases">
        <title>Fodinicurvata sp. CAU 1616 isolated from sea sendiment.</title>
        <authorList>
            <person name="Kim W."/>
        </authorList>
    </citation>
    <scope>NUCLEOTIDE SEQUENCE [LARGE SCALE GENOMIC DNA]</scope>
    <source>
        <strain evidence="10 11">CAU 1616</strain>
    </source>
</reference>
<comment type="caution">
    <text evidence="10">The sequence shown here is derived from an EMBL/GenBank/DDBJ whole genome shotgun (WGS) entry which is preliminary data.</text>
</comment>
<evidence type="ECO:0000256" key="7">
    <source>
        <dbReference type="RuleBase" id="RU000320"/>
    </source>
</evidence>
<feature type="transmembrane region" description="Helical" evidence="8">
    <location>
        <begin position="381"/>
        <end position="407"/>
    </location>
</feature>
<keyword evidence="11" id="KW-1185">Reference proteome</keyword>
<dbReference type="Proteomes" id="UP001215503">
    <property type="component" value="Unassembled WGS sequence"/>
</dbReference>
<evidence type="ECO:0000256" key="1">
    <source>
        <dbReference type="ARBA" id="ARBA00004651"/>
    </source>
</evidence>
<dbReference type="RefSeq" id="WP_275819133.1">
    <property type="nucleotide sequence ID" value="NZ_JARHUD010000001.1"/>
</dbReference>
<dbReference type="Pfam" id="PF00361">
    <property type="entry name" value="Proton_antipo_M"/>
    <property type="match status" value="1"/>
</dbReference>
<evidence type="ECO:0000256" key="4">
    <source>
        <dbReference type="ARBA" id="ARBA00022989"/>
    </source>
</evidence>
<keyword evidence="6 8" id="KW-0472">Membrane</keyword>
<protein>
    <submittedName>
        <fullName evidence="10">Proton-conducting transporter membrane subunit</fullName>
    </submittedName>
</protein>
<feature type="transmembrane region" description="Helical" evidence="8">
    <location>
        <begin position="283"/>
        <end position="304"/>
    </location>
</feature>
<name>A0ABT5YI17_9PROT</name>
<sequence length="504" mass="54064">MTPLLLLPGWGYPLLLLACSLVPAVTIFLLPRDAQRLRNLVNLGGAGLKLLVVMAMLWGVYQGQSYSFALPLGAGLELLLHIDALALLFITLSALLWFVTTIYAIAYLQDDGEQRRFFGFFSLCVASTVGIALSGNLFTFFIFYELLTLSTLPLVAHQGDDKSLAAGRTYLRYTLSGSAVLLLGILWLEVAAGSGSFLEPPLGMAVLAQESPITLTVIFALLIAGLGVKAAIMPLHGWLPAAMVAPAPVSALLHAVAVVKAGAFGIVRVVFDVYGIELMQALHLGLPLTIVASATILLGSLIALRQEEIKRRLAYSTVSQVSYIVLGASLLTPLGFIGCLAHLVHQGIMKITLFFCAGIFQKKLGIHRIDEMDGLGARMPLTMLAFSAGALGMIGLPPMAGFISKWYLGLGSLQAGQGWVIPVLVGSSLLNAAYFLPPLYRAWFRPARVDWPERPAGRWEAPLWLILPGVFAAMAALGAGVFAAFPVSPLEWARLIVAREYTLP</sequence>
<dbReference type="PANTHER" id="PTHR42682">
    <property type="entry name" value="HYDROGENASE-4 COMPONENT F"/>
    <property type="match status" value="1"/>
</dbReference>
<feature type="transmembrane region" description="Helical" evidence="8">
    <location>
        <begin position="343"/>
        <end position="360"/>
    </location>
</feature>
<feature type="transmembrane region" description="Helical" evidence="8">
    <location>
        <begin position="43"/>
        <end position="61"/>
    </location>
</feature>
<proteinExistence type="predicted"/>
<feature type="transmembrane region" description="Helical" evidence="8">
    <location>
        <begin position="117"/>
        <end position="135"/>
    </location>
</feature>
<evidence type="ECO:0000256" key="6">
    <source>
        <dbReference type="ARBA" id="ARBA00023136"/>
    </source>
</evidence>
<evidence type="ECO:0000256" key="3">
    <source>
        <dbReference type="ARBA" id="ARBA00022692"/>
    </source>
</evidence>
<keyword evidence="3 7" id="KW-0812">Transmembrane</keyword>
<evidence type="ECO:0000313" key="10">
    <source>
        <dbReference type="EMBL" id="MDF2094542.1"/>
    </source>
</evidence>
<feature type="transmembrane region" description="Helical" evidence="8">
    <location>
        <begin position="419"/>
        <end position="440"/>
    </location>
</feature>
<evidence type="ECO:0000313" key="11">
    <source>
        <dbReference type="Proteomes" id="UP001215503"/>
    </source>
</evidence>
<evidence type="ECO:0000256" key="8">
    <source>
        <dbReference type="SAM" id="Phobius"/>
    </source>
</evidence>
<comment type="subcellular location">
    <subcellularLocation>
        <location evidence="1">Cell membrane</location>
        <topology evidence="1">Multi-pass membrane protein</topology>
    </subcellularLocation>
    <subcellularLocation>
        <location evidence="7">Membrane</location>
        <topology evidence="7">Multi-pass membrane protein</topology>
    </subcellularLocation>
</comment>
<accession>A0ABT5YI17</accession>
<dbReference type="PRINTS" id="PR01437">
    <property type="entry name" value="NUOXDRDTASE4"/>
</dbReference>
<feature type="transmembrane region" description="Helical" evidence="8">
    <location>
        <begin position="81"/>
        <end position="105"/>
    </location>
</feature>
<dbReference type="PANTHER" id="PTHR42682:SF4">
    <property type="entry name" value="NADH-UBIQUINONE_PLASTOQUINONE"/>
    <property type="match status" value="1"/>
</dbReference>
<keyword evidence="5" id="KW-0560">Oxidoreductase</keyword>
<evidence type="ECO:0000256" key="5">
    <source>
        <dbReference type="ARBA" id="ARBA00023002"/>
    </source>
</evidence>
<gene>
    <name evidence="10" type="ORF">P2G67_00970</name>
</gene>
<dbReference type="InterPro" id="IPR052175">
    <property type="entry name" value="ComplexI-like_HydComp"/>
</dbReference>
<feature type="transmembrane region" description="Helical" evidence="8">
    <location>
        <begin position="170"/>
        <end position="193"/>
    </location>
</feature>
<feature type="domain" description="NADH:quinone oxidoreductase/Mrp antiporter transmembrane" evidence="9">
    <location>
        <begin position="134"/>
        <end position="429"/>
    </location>
</feature>
<feature type="transmembrane region" description="Helical" evidence="8">
    <location>
        <begin position="461"/>
        <end position="485"/>
    </location>
</feature>